<dbReference type="InterPro" id="IPR036390">
    <property type="entry name" value="WH_DNA-bd_sf"/>
</dbReference>
<dbReference type="Pfam" id="PF12802">
    <property type="entry name" value="MarR_2"/>
    <property type="match status" value="1"/>
</dbReference>
<dbReference type="SUPFAM" id="SSF46785">
    <property type="entry name" value="Winged helix' DNA-binding domain"/>
    <property type="match status" value="1"/>
</dbReference>
<dbReference type="InterPro" id="IPR039422">
    <property type="entry name" value="MarR/SlyA-like"/>
</dbReference>
<name>A0A7U9KPC1_9ACTN</name>
<dbReference type="InterPro" id="IPR036388">
    <property type="entry name" value="WH-like_DNA-bd_sf"/>
</dbReference>
<organism evidence="3 4">
    <name type="scientific">Streptomyces chrestomyceticus JCM 4735</name>
    <dbReference type="NCBI Taxonomy" id="1306181"/>
    <lineage>
        <taxon>Bacteria</taxon>
        <taxon>Bacillati</taxon>
        <taxon>Actinomycetota</taxon>
        <taxon>Actinomycetes</taxon>
        <taxon>Kitasatosporales</taxon>
        <taxon>Streptomycetaceae</taxon>
        <taxon>Streptomyces</taxon>
    </lineage>
</organism>
<reference evidence="3 4" key="1">
    <citation type="submission" date="2018-11" db="EMBL/GenBank/DDBJ databases">
        <title>Whole genome sequence of Streptomyces chrestomyceticus NBRC 13444(T).</title>
        <authorList>
            <person name="Komaki H."/>
            <person name="Tamura T."/>
        </authorList>
    </citation>
    <scope>NUCLEOTIDE SEQUENCE [LARGE SCALE GENOMIC DNA]</scope>
    <source>
        <strain evidence="3 4">NBRC 13444</strain>
    </source>
</reference>
<dbReference type="Proteomes" id="UP000287830">
    <property type="component" value="Unassembled WGS sequence"/>
</dbReference>
<comment type="caution">
    <text evidence="3">The sequence shown here is derived from an EMBL/GenBank/DDBJ whole genome shotgun (WGS) entry which is preliminary data.</text>
</comment>
<accession>A0A7U9KPC1</accession>
<protein>
    <submittedName>
        <fullName evidence="3">MarR family transcriptional regulator</fullName>
    </submittedName>
</protein>
<dbReference type="OrthoDB" id="3177763at2"/>
<dbReference type="GO" id="GO:0006950">
    <property type="term" value="P:response to stress"/>
    <property type="evidence" value="ECO:0007669"/>
    <property type="project" value="TreeGrafter"/>
</dbReference>
<dbReference type="PANTHER" id="PTHR33164:SF43">
    <property type="entry name" value="HTH-TYPE TRANSCRIPTIONAL REPRESSOR YETL"/>
    <property type="match status" value="1"/>
</dbReference>
<dbReference type="EMBL" id="BHZC01000001">
    <property type="protein sequence ID" value="GCD32876.1"/>
    <property type="molecule type" value="Genomic_DNA"/>
</dbReference>
<dbReference type="Gene3D" id="1.10.10.10">
    <property type="entry name" value="Winged helix-like DNA-binding domain superfamily/Winged helix DNA-binding domain"/>
    <property type="match status" value="1"/>
</dbReference>
<dbReference type="AlphaFoldDB" id="A0A7U9KPC1"/>
<dbReference type="PROSITE" id="PS50995">
    <property type="entry name" value="HTH_MARR_2"/>
    <property type="match status" value="1"/>
</dbReference>
<dbReference type="GO" id="GO:0003700">
    <property type="term" value="F:DNA-binding transcription factor activity"/>
    <property type="evidence" value="ECO:0007669"/>
    <property type="project" value="InterPro"/>
</dbReference>
<feature type="compositionally biased region" description="Basic and acidic residues" evidence="1">
    <location>
        <begin position="1"/>
        <end position="29"/>
    </location>
</feature>
<sequence length="177" mass="19769">MEDRKPAEHRKPTERRKPAEERRAAEDRAPVQPPHPVQDITEHVGYRLKRSAAALRGAMDKALREYGLTVPQYSCLELLDHQPGLSNAELARGTFVTRQSMNVVLRGLQDAELVSRPRTTDHGRALPAHLTDAGRGRLELARGAVYAIERRMVAAIPQQRLTALLADLDRMTEALGD</sequence>
<proteinExistence type="predicted"/>
<evidence type="ECO:0000259" key="2">
    <source>
        <dbReference type="PROSITE" id="PS50995"/>
    </source>
</evidence>
<evidence type="ECO:0000313" key="4">
    <source>
        <dbReference type="Proteomes" id="UP000287830"/>
    </source>
</evidence>
<dbReference type="InterPro" id="IPR000835">
    <property type="entry name" value="HTH_MarR-typ"/>
</dbReference>
<feature type="region of interest" description="Disordered" evidence="1">
    <location>
        <begin position="1"/>
        <end position="43"/>
    </location>
</feature>
<evidence type="ECO:0000256" key="1">
    <source>
        <dbReference type="SAM" id="MobiDB-lite"/>
    </source>
</evidence>
<gene>
    <name evidence="3" type="ORF">OEIGOIKO_00594</name>
</gene>
<evidence type="ECO:0000313" key="3">
    <source>
        <dbReference type="EMBL" id="GCD32876.1"/>
    </source>
</evidence>
<dbReference type="SMART" id="SM00347">
    <property type="entry name" value="HTH_MARR"/>
    <property type="match status" value="1"/>
</dbReference>
<feature type="domain" description="HTH marR-type" evidence="2">
    <location>
        <begin position="41"/>
        <end position="173"/>
    </location>
</feature>
<dbReference type="PANTHER" id="PTHR33164">
    <property type="entry name" value="TRANSCRIPTIONAL REGULATOR, MARR FAMILY"/>
    <property type="match status" value="1"/>
</dbReference>